<dbReference type="Proteomes" id="UP001141327">
    <property type="component" value="Unassembled WGS sequence"/>
</dbReference>
<name>A0ABQ8U2P3_9EUKA</name>
<accession>A0ABQ8U2P3</accession>
<keyword evidence="3" id="KW-1185">Reference proteome</keyword>
<feature type="compositionally biased region" description="Basic and acidic residues" evidence="1">
    <location>
        <begin position="13"/>
        <end position="22"/>
    </location>
</feature>
<evidence type="ECO:0000256" key="1">
    <source>
        <dbReference type="SAM" id="MobiDB-lite"/>
    </source>
</evidence>
<evidence type="ECO:0000313" key="3">
    <source>
        <dbReference type="Proteomes" id="UP001141327"/>
    </source>
</evidence>
<proteinExistence type="predicted"/>
<gene>
    <name evidence="2" type="ORF">PAPYR_11985</name>
</gene>
<sequence>MTEETGWPANPRPDADPRHEGVDNLGVYGRSRELDRGAYMTWKLAILDLRKRRTSSLEHVSLILGTFVWTSCSSRPARWWPRPVVHTQFPSFQSKRISCGKEQRGVFPSVPKGYKTSETWCGDRHASMWDMKSVTSHRLASPIRNRELAVPLVRAQNR</sequence>
<comment type="caution">
    <text evidence="2">The sequence shown here is derived from an EMBL/GenBank/DDBJ whole genome shotgun (WGS) entry which is preliminary data.</text>
</comment>
<protein>
    <submittedName>
        <fullName evidence="2">Uncharacterized protein</fullName>
    </submittedName>
</protein>
<reference evidence="2" key="1">
    <citation type="journal article" date="2022" name="bioRxiv">
        <title>Genomics of Preaxostyla Flagellates Illuminates Evolutionary Transitions and the Path Towards Mitochondrial Loss.</title>
        <authorList>
            <person name="Novak L.V.F."/>
            <person name="Treitli S.C."/>
            <person name="Pyrih J."/>
            <person name="Halakuc P."/>
            <person name="Pipaliya S.V."/>
            <person name="Vacek V."/>
            <person name="Brzon O."/>
            <person name="Soukal P."/>
            <person name="Eme L."/>
            <person name="Dacks J.B."/>
            <person name="Karnkowska A."/>
            <person name="Elias M."/>
            <person name="Hampl V."/>
        </authorList>
    </citation>
    <scope>NUCLEOTIDE SEQUENCE</scope>
    <source>
        <strain evidence="2">RCP-MX</strain>
    </source>
</reference>
<evidence type="ECO:0000313" key="2">
    <source>
        <dbReference type="EMBL" id="KAJ4453524.1"/>
    </source>
</evidence>
<dbReference type="EMBL" id="JAPMOS010000251">
    <property type="protein sequence ID" value="KAJ4453524.1"/>
    <property type="molecule type" value="Genomic_DNA"/>
</dbReference>
<organism evidence="2 3">
    <name type="scientific">Paratrimastix pyriformis</name>
    <dbReference type="NCBI Taxonomy" id="342808"/>
    <lineage>
        <taxon>Eukaryota</taxon>
        <taxon>Metamonada</taxon>
        <taxon>Preaxostyla</taxon>
        <taxon>Paratrimastigidae</taxon>
        <taxon>Paratrimastix</taxon>
    </lineage>
</organism>
<feature type="region of interest" description="Disordered" evidence="1">
    <location>
        <begin position="1"/>
        <end position="24"/>
    </location>
</feature>